<accession>A0A560EWZ9</accession>
<dbReference type="PIRSF" id="PIRSF000178">
    <property type="entry name" value="SDH_cyt_b560"/>
    <property type="match status" value="1"/>
</dbReference>
<comment type="function">
    <text evidence="1">Membrane-anchoring subunit of succinate dehydrogenase (SDH).</text>
</comment>
<keyword evidence="6 13" id="KW-0812">Transmembrane</keyword>
<dbReference type="Proteomes" id="UP000316545">
    <property type="component" value="Unassembled WGS sequence"/>
</dbReference>
<evidence type="ECO:0000256" key="1">
    <source>
        <dbReference type="ARBA" id="ARBA00004050"/>
    </source>
</evidence>
<dbReference type="InterPro" id="IPR034804">
    <property type="entry name" value="SQR/QFR_C/D"/>
</dbReference>
<dbReference type="RefSeq" id="WP_186464658.1">
    <property type="nucleotide sequence ID" value="NZ_VITO01000035.1"/>
</dbReference>
<dbReference type="PANTHER" id="PTHR10978:SF5">
    <property type="entry name" value="SUCCINATE DEHYDROGENASE CYTOCHROME B560 SUBUNIT, MITOCHONDRIAL"/>
    <property type="match status" value="1"/>
</dbReference>
<feature type="transmembrane region" description="Helical" evidence="13">
    <location>
        <begin position="30"/>
        <end position="51"/>
    </location>
</feature>
<evidence type="ECO:0000256" key="8">
    <source>
        <dbReference type="ARBA" id="ARBA00022989"/>
    </source>
</evidence>
<evidence type="ECO:0000256" key="4">
    <source>
        <dbReference type="ARBA" id="ARBA00020076"/>
    </source>
</evidence>
<comment type="cofactor">
    <cofactor evidence="12">
        <name>heme</name>
        <dbReference type="ChEBI" id="CHEBI:30413"/>
    </cofactor>
    <text evidence="12">The heme is bound between the two transmembrane subunits.</text>
</comment>
<dbReference type="PANTHER" id="PTHR10978">
    <property type="entry name" value="SUCCINATE DEHYDROGENASE CYTOCHROME B560 SUBUNIT"/>
    <property type="match status" value="1"/>
</dbReference>
<sequence>MSETSVAKKARPLSPHLQVYRLPLPAVSSITHRFTGIALTVGTLVLTWWLVAAASGPDDFDTAQHVLGSPIGLLCLLGWTWAFGYHLLKGIQHLIWDTGTGITNASAHRSSALVFGGSFVLTAIVWIAAFAL</sequence>
<comment type="subunit">
    <text evidence="11">Part of an enzyme complex containing four subunits: a flavoprotein, an iron-sulfur protein, plus two membrane-anchoring proteins, SdhC and SdhD. The complex can form homotrimers.</text>
</comment>
<evidence type="ECO:0000256" key="9">
    <source>
        <dbReference type="ARBA" id="ARBA00023004"/>
    </source>
</evidence>
<dbReference type="AlphaFoldDB" id="A0A560EWZ9"/>
<keyword evidence="15" id="KW-1185">Reference proteome</keyword>
<evidence type="ECO:0000313" key="15">
    <source>
        <dbReference type="Proteomes" id="UP000316545"/>
    </source>
</evidence>
<dbReference type="Pfam" id="PF01127">
    <property type="entry name" value="Sdh_cyt"/>
    <property type="match status" value="1"/>
</dbReference>
<evidence type="ECO:0000256" key="13">
    <source>
        <dbReference type="SAM" id="Phobius"/>
    </source>
</evidence>
<feature type="binding site" description="axial binding residue" evidence="12">
    <location>
        <position position="86"/>
    </location>
    <ligand>
        <name>heme</name>
        <dbReference type="ChEBI" id="CHEBI:30413"/>
        <note>ligand shared with second transmembrane subunit</note>
    </ligand>
    <ligandPart>
        <name>Fe</name>
        <dbReference type="ChEBI" id="CHEBI:18248"/>
    </ligandPart>
</feature>
<evidence type="ECO:0000313" key="14">
    <source>
        <dbReference type="EMBL" id="TWB13775.1"/>
    </source>
</evidence>
<dbReference type="NCBIfam" id="TIGR02970">
    <property type="entry name" value="succ_dehyd_cytB"/>
    <property type="match status" value="1"/>
</dbReference>
<organism evidence="14 15">
    <name type="scientific">Nitrospirillum amazonense</name>
    <dbReference type="NCBI Taxonomy" id="28077"/>
    <lineage>
        <taxon>Bacteria</taxon>
        <taxon>Pseudomonadati</taxon>
        <taxon>Pseudomonadota</taxon>
        <taxon>Alphaproteobacteria</taxon>
        <taxon>Rhodospirillales</taxon>
        <taxon>Azospirillaceae</taxon>
        <taxon>Nitrospirillum</taxon>
    </lineage>
</organism>
<evidence type="ECO:0000256" key="10">
    <source>
        <dbReference type="ARBA" id="ARBA00023136"/>
    </source>
</evidence>
<comment type="caution">
    <text evidence="14">The sequence shown here is derived from an EMBL/GenBank/DDBJ whole genome shotgun (WGS) entry which is preliminary data.</text>
</comment>
<reference evidence="14 15" key="1">
    <citation type="submission" date="2019-06" db="EMBL/GenBank/DDBJ databases">
        <title>Genomic Encyclopedia of Type Strains, Phase IV (KMG-V): Genome sequencing to study the core and pangenomes of soil and plant-associated prokaryotes.</title>
        <authorList>
            <person name="Whitman W."/>
        </authorList>
    </citation>
    <scope>NUCLEOTIDE SEQUENCE [LARGE SCALE GENOMIC DNA]</scope>
    <source>
        <strain evidence="14 15">BR 11865</strain>
    </source>
</reference>
<dbReference type="SUPFAM" id="SSF81343">
    <property type="entry name" value="Fumarate reductase respiratory complex transmembrane subunits"/>
    <property type="match status" value="1"/>
</dbReference>
<dbReference type="PROSITE" id="PS01000">
    <property type="entry name" value="SDH_CYT_1"/>
    <property type="match status" value="1"/>
</dbReference>
<dbReference type="EMBL" id="VITO01000035">
    <property type="protein sequence ID" value="TWB13775.1"/>
    <property type="molecule type" value="Genomic_DNA"/>
</dbReference>
<dbReference type="GO" id="GO:0016020">
    <property type="term" value="C:membrane"/>
    <property type="evidence" value="ECO:0007669"/>
    <property type="project" value="UniProtKB-SubCell"/>
</dbReference>
<keyword evidence="10 13" id="KW-0472">Membrane</keyword>
<dbReference type="InterPro" id="IPR014314">
    <property type="entry name" value="Succ_DH_cytb556"/>
</dbReference>
<evidence type="ECO:0000256" key="3">
    <source>
        <dbReference type="ARBA" id="ARBA00007244"/>
    </source>
</evidence>
<comment type="similarity">
    <text evidence="3">Belongs to the cytochrome b560 family.</text>
</comment>
<evidence type="ECO:0000256" key="2">
    <source>
        <dbReference type="ARBA" id="ARBA00004141"/>
    </source>
</evidence>
<evidence type="ECO:0000256" key="11">
    <source>
        <dbReference type="ARBA" id="ARBA00025912"/>
    </source>
</evidence>
<keyword evidence="5 12" id="KW-0349">Heme</keyword>
<keyword evidence="7 12" id="KW-0479">Metal-binding</keyword>
<dbReference type="InterPro" id="IPR000701">
    <property type="entry name" value="SuccDH_FuR_B_TM-su"/>
</dbReference>
<dbReference type="GO" id="GO:0009055">
    <property type="term" value="F:electron transfer activity"/>
    <property type="evidence" value="ECO:0007669"/>
    <property type="project" value="InterPro"/>
</dbReference>
<dbReference type="CDD" id="cd03499">
    <property type="entry name" value="SQR_TypeC_SdhC"/>
    <property type="match status" value="1"/>
</dbReference>
<keyword evidence="8 13" id="KW-1133">Transmembrane helix</keyword>
<comment type="subcellular location">
    <subcellularLocation>
        <location evidence="2">Membrane</location>
        <topology evidence="2">Multi-pass membrane protein</topology>
    </subcellularLocation>
</comment>
<dbReference type="InterPro" id="IPR018495">
    <property type="entry name" value="Succ_DH_cyt_bsu_CS"/>
</dbReference>
<feature type="transmembrane region" description="Helical" evidence="13">
    <location>
        <begin position="71"/>
        <end position="91"/>
    </location>
</feature>
<feature type="transmembrane region" description="Helical" evidence="13">
    <location>
        <begin position="112"/>
        <end position="131"/>
    </location>
</feature>
<dbReference type="Gene3D" id="1.20.1300.10">
    <property type="entry name" value="Fumarate reductase/succinate dehydrogenase, transmembrane subunit"/>
    <property type="match status" value="1"/>
</dbReference>
<evidence type="ECO:0000256" key="6">
    <source>
        <dbReference type="ARBA" id="ARBA00022692"/>
    </source>
</evidence>
<dbReference type="GO" id="GO:0006099">
    <property type="term" value="P:tricarboxylic acid cycle"/>
    <property type="evidence" value="ECO:0007669"/>
    <property type="project" value="InterPro"/>
</dbReference>
<evidence type="ECO:0000256" key="5">
    <source>
        <dbReference type="ARBA" id="ARBA00022617"/>
    </source>
</evidence>
<protein>
    <recommendedName>
        <fullName evidence="4">Succinate dehydrogenase cytochrome b556 subunit</fullName>
    </recommendedName>
</protein>
<evidence type="ECO:0000256" key="12">
    <source>
        <dbReference type="PIRSR" id="PIRSR000178-1"/>
    </source>
</evidence>
<keyword evidence="9 12" id="KW-0408">Iron</keyword>
<dbReference type="GO" id="GO:0046872">
    <property type="term" value="F:metal ion binding"/>
    <property type="evidence" value="ECO:0007669"/>
    <property type="project" value="UniProtKB-KW"/>
</dbReference>
<name>A0A560EWZ9_9PROT</name>
<proteinExistence type="inferred from homology"/>
<gene>
    <name evidence="14" type="ORF">FBZ88_13527</name>
</gene>
<evidence type="ECO:0000256" key="7">
    <source>
        <dbReference type="ARBA" id="ARBA00022723"/>
    </source>
</evidence>